<reference evidence="2" key="1">
    <citation type="journal article" date="2019" name="Int. J. Syst. Evol. Microbiol.">
        <title>The Global Catalogue of Microorganisms (GCM) 10K type strain sequencing project: providing services to taxonomists for standard genome sequencing and annotation.</title>
        <authorList>
            <consortium name="The Broad Institute Genomics Platform"/>
            <consortium name="The Broad Institute Genome Sequencing Center for Infectious Disease"/>
            <person name="Wu L."/>
            <person name="Ma J."/>
        </authorList>
    </citation>
    <scope>NUCLEOTIDE SEQUENCE [LARGE SCALE GENOMIC DNA]</scope>
    <source>
        <strain evidence="2">CGMCC 4.7319</strain>
    </source>
</reference>
<name>A0ABQ2ISG3_9PSEU</name>
<evidence type="ECO:0000313" key="2">
    <source>
        <dbReference type="Proteomes" id="UP000597656"/>
    </source>
</evidence>
<proteinExistence type="predicted"/>
<evidence type="ECO:0000313" key="1">
    <source>
        <dbReference type="EMBL" id="GGN29113.1"/>
    </source>
</evidence>
<accession>A0ABQ2ISG3</accession>
<dbReference type="EMBL" id="BMNC01000030">
    <property type="protein sequence ID" value="GGN29113.1"/>
    <property type="molecule type" value="Genomic_DNA"/>
</dbReference>
<sequence>MMEDDKMQNDRGRVFREAWIAGVTKHYPGEPKPGYITPWDQTPDWERDAATAVYDQVLAFIKATDGATSKLTSDQKGRFVALCWIGQIYKHFPDPKPSYVADWNDLPDWQKATDIDIFERIEQDA</sequence>
<dbReference type="Proteomes" id="UP000597656">
    <property type="component" value="Unassembled WGS sequence"/>
</dbReference>
<keyword evidence="2" id="KW-1185">Reference proteome</keyword>
<organism evidence="1 2">
    <name type="scientific">Lentzea pudingi</name>
    <dbReference type="NCBI Taxonomy" id="1789439"/>
    <lineage>
        <taxon>Bacteria</taxon>
        <taxon>Bacillati</taxon>
        <taxon>Actinomycetota</taxon>
        <taxon>Actinomycetes</taxon>
        <taxon>Pseudonocardiales</taxon>
        <taxon>Pseudonocardiaceae</taxon>
        <taxon>Lentzea</taxon>
    </lineage>
</organism>
<comment type="caution">
    <text evidence="1">The sequence shown here is derived from an EMBL/GenBank/DDBJ whole genome shotgun (WGS) entry which is preliminary data.</text>
</comment>
<protein>
    <submittedName>
        <fullName evidence="1">Uncharacterized protein</fullName>
    </submittedName>
</protein>
<gene>
    <name evidence="1" type="ORF">GCM10011609_85940</name>
</gene>